<accession>A0A2J7TJL6</accession>
<comment type="caution">
    <text evidence="13">The sequence shown here is derived from an EMBL/GenBank/DDBJ whole genome shotgun (WGS) entry which is preliminary data.</text>
</comment>
<evidence type="ECO:0000313" key="13">
    <source>
        <dbReference type="EMBL" id="PNG26959.1"/>
    </source>
</evidence>
<keyword evidence="9 12" id="KW-0407">Ion channel</keyword>
<evidence type="ECO:0000256" key="3">
    <source>
        <dbReference type="ARBA" id="ARBA00022519"/>
    </source>
</evidence>
<evidence type="ECO:0000313" key="14">
    <source>
        <dbReference type="Proteomes" id="UP000236286"/>
    </source>
</evidence>
<keyword evidence="7 12" id="KW-0406">Ion transport</keyword>
<evidence type="ECO:0000256" key="9">
    <source>
        <dbReference type="ARBA" id="ARBA00023303"/>
    </source>
</evidence>
<organism evidence="13 14">
    <name type="scientific">Methylocella silvestris</name>
    <dbReference type="NCBI Taxonomy" id="199596"/>
    <lineage>
        <taxon>Bacteria</taxon>
        <taxon>Pseudomonadati</taxon>
        <taxon>Pseudomonadota</taxon>
        <taxon>Alphaproteobacteria</taxon>
        <taxon>Hyphomicrobiales</taxon>
        <taxon>Beijerinckiaceae</taxon>
        <taxon>Methylocella</taxon>
    </lineage>
</organism>
<comment type="subcellular location">
    <subcellularLocation>
        <location evidence="1 12">Cell membrane</location>
        <topology evidence="1 12">Multi-pass membrane protein</topology>
    </subcellularLocation>
</comment>
<comment type="similarity">
    <text evidence="10 12">Belongs to the fluoride channel Fluc/FEX (TC 1.A.43) family.</text>
</comment>
<feature type="transmembrane region" description="Helical" evidence="12">
    <location>
        <begin position="104"/>
        <end position="125"/>
    </location>
</feature>
<evidence type="ECO:0000256" key="1">
    <source>
        <dbReference type="ARBA" id="ARBA00004651"/>
    </source>
</evidence>
<dbReference type="PANTHER" id="PTHR28259">
    <property type="entry name" value="FLUORIDE EXPORT PROTEIN 1-RELATED"/>
    <property type="match status" value="1"/>
</dbReference>
<dbReference type="AlphaFoldDB" id="A0A2J7TJL6"/>
<reference evidence="13 14" key="1">
    <citation type="submission" date="2017-10" db="EMBL/GenBank/DDBJ databases">
        <title>Genome announcement of Methylocella silvestris TVC from permafrost.</title>
        <authorList>
            <person name="Wang J."/>
            <person name="Geng K."/>
            <person name="Ul-Haque F."/>
            <person name="Crombie A.T."/>
            <person name="Street L.E."/>
            <person name="Wookey P.A."/>
            <person name="Murrell J.C."/>
            <person name="Pratscher J."/>
        </authorList>
    </citation>
    <scope>NUCLEOTIDE SEQUENCE [LARGE SCALE GENOMIC DNA]</scope>
    <source>
        <strain evidence="13 14">TVC</strain>
    </source>
</reference>
<evidence type="ECO:0000256" key="5">
    <source>
        <dbReference type="ARBA" id="ARBA00022989"/>
    </source>
</evidence>
<keyword evidence="3" id="KW-0997">Cell inner membrane</keyword>
<keyword evidence="5 12" id="KW-1133">Transmembrane helix</keyword>
<keyword evidence="4 12" id="KW-0812">Transmembrane</keyword>
<feature type="binding site" evidence="12">
    <location>
        <position position="76"/>
    </location>
    <ligand>
        <name>Na(+)</name>
        <dbReference type="ChEBI" id="CHEBI:29101"/>
        <note>structural</note>
    </ligand>
</feature>
<keyword evidence="6 12" id="KW-0915">Sodium</keyword>
<evidence type="ECO:0000256" key="7">
    <source>
        <dbReference type="ARBA" id="ARBA00023065"/>
    </source>
</evidence>
<keyword evidence="8 12" id="KW-0472">Membrane</keyword>
<dbReference type="NCBIfam" id="NF010802">
    <property type="entry name" value="PRK14206.1"/>
    <property type="match status" value="1"/>
</dbReference>
<feature type="transmembrane region" description="Helical" evidence="12">
    <location>
        <begin position="37"/>
        <end position="56"/>
    </location>
</feature>
<dbReference type="HAMAP" id="MF_00454">
    <property type="entry name" value="FluC"/>
    <property type="match status" value="1"/>
</dbReference>
<dbReference type="RefSeq" id="WP_102842920.1">
    <property type="nucleotide sequence ID" value="NZ_PDZR01000004.1"/>
</dbReference>
<keyword evidence="12" id="KW-0479">Metal-binding</keyword>
<evidence type="ECO:0000256" key="10">
    <source>
        <dbReference type="ARBA" id="ARBA00035120"/>
    </source>
</evidence>
<dbReference type="Pfam" id="PF02537">
    <property type="entry name" value="CRCB"/>
    <property type="match status" value="1"/>
</dbReference>
<feature type="transmembrane region" description="Helical" evidence="12">
    <location>
        <begin position="6"/>
        <end position="25"/>
    </location>
</feature>
<proteinExistence type="inferred from homology"/>
<evidence type="ECO:0000256" key="2">
    <source>
        <dbReference type="ARBA" id="ARBA00022475"/>
    </source>
</evidence>
<dbReference type="GO" id="GO:0140114">
    <property type="term" value="P:cellular detoxification of fluoride"/>
    <property type="evidence" value="ECO:0007669"/>
    <property type="project" value="UniProtKB-UniRule"/>
</dbReference>
<comment type="catalytic activity">
    <reaction evidence="11">
        <text>fluoride(in) = fluoride(out)</text>
        <dbReference type="Rhea" id="RHEA:76159"/>
        <dbReference type="ChEBI" id="CHEBI:17051"/>
    </reaction>
    <physiologicalReaction direction="left-to-right" evidence="11">
        <dbReference type="Rhea" id="RHEA:76160"/>
    </physiologicalReaction>
</comment>
<feature type="binding site" evidence="12">
    <location>
        <position position="79"/>
    </location>
    <ligand>
        <name>Na(+)</name>
        <dbReference type="ChEBI" id="CHEBI:29101"/>
        <note>structural</note>
    </ligand>
</feature>
<dbReference type="PANTHER" id="PTHR28259:SF1">
    <property type="entry name" value="FLUORIDE EXPORT PROTEIN 1-RELATED"/>
    <property type="match status" value="1"/>
</dbReference>
<evidence type="ECO:0000256" key="4">
    <source>
        <dbReference type="ARBA" id="ARBA00022692"/>
    </source>
</evidence>
<evidence type="ECO:0000256" key="8">
    <source>
        <dbReference type="ARBA" id="ARBA00023136"/>
    </source>
</evidence>
<evidence type="ECO:0000256" key="6">
    <source>
        <dbReference type="ARBA" id="ARBA00023053"/>
    </source>
</evidence>
<dbReference type="Proteomes" id="UP000236286">
    <property type="component" value="Unassembled WGS sequence"/>
</dbReference>
<dbReference type="OrthoDB" id="9806299at2"/>
<dbReference type="NCBIfam" id="TIGR00494">
    <property type="entry name" value="crcB"/>
    <property type="match status" value="1"/>
</dbReference>
<dbReference type="GO" id="GO:0062054">
    <property type="term" value="F:fluoride channel activity"/>
    <property type="evidence" value="ECO:0007669"/>
    <property type="project" value="UniProtKB-UniRule"/>
</dbReference>
<feature type="transmembrane region" description="Helical" evidence="12">
    <location>
        <begin position="68"/>
        <end position="92"/>
    </location>
</feature>
<comment type="function">
    <text evidence="12">Fluoride-specific ion channel. Important for reducing fluoride concentration in the cell, thus reducing its toxicity.</text>
</comment>
<keyword evidence="12" id="KW-0813">Transport</keyword>
<comment type="activity regulation">
    <text evidence="12">Na(+) is not transported, but it plays an essential structural role and its presence is essential for fluoride channel function.</text>
</comment>
<keyword evidence="2 12" id="KW-1003">Cell membrane</keyword>
<dbReference type="EMBL" id="PDZR01000004">
    <property type="protein sequence ID" value="PNG26959.1"/>
    <property type="molecule type" value="Genomic_DNA"/>
</dbReference>
<gene>
    <name evidence="12" type="primary">fluC</name>
    <name evidence="12" type="synonym">crcB</name>
    <name evidence="13" type="ORF">CR492_05840</name>
</gene>
<sequence>MNYLWIMIGSALGGAGRFWVTGFVAEQTGGIFPWGTVLINVSGSFVIGFFAALTGAEGRFVVGESARLFVMIGLCGGFTTFSSFSLQTLNLMRQGEMIRAGGNIALSVALCLLAVWLGHVAAMAINQMKGA</sequence>
<evidence type="ECO:0000256" key="11">
    <source>
        <dbReference type="ARBA" id="ARBA00035585"/>
    </source>
</evidence>
<protein>
    <recommendedName>
        <fullName evidence="12">Fluoride-specific ion channel FluC</fullName>
    </recommendedName>
</protein>
<dbReference type="GO" id="GO:0046872">
    <property type="term" value="F:metal ion binding"/>
    <property type="evidence" value="ECO:0007669"/>
    <property type="project" value="UniProtKB-KW"/>
</dbReference>
<dbReference type="GO" id="GO:0005886">
    <property type="term" value="C:plasma membrane"/>
    <property type="evidence" value="ECO:0007669"/>
    <property type="project" value="UniProtKB-SubCell"/>
</dbReference>
<evidence type="ECO:0000256" key="12">
    <source>
        <dbReference type="HAMAP-Rule" id="MF_00454"/>
    </source>
</evidence>
<name>A0A2J7TJL6_METSI</name>
<dbReference type="InterPro" id="IPR003691">
    <property type="entry name" value="FluC"/>
</dbReference>